<dbReference type="RefSeq" id="WP_077832678.1">
    <property type="nucleotide sequence ID" value="NZ_CP096983.1"/>
</dbReference>
<proteinExistence type="predicted"/>
<dbReference type="PANTHER" id="PTHR45947:SF13">
    <property type="entry name" value="TRANSFERASE"/>
    <property type="match status" value="1"/>
</dbReference>
<feature type="domain" description="Glycosyl transferase family 1" evidence="1">
    <location>
        <begin position="232"/>
        <end position="380"/>
    </location>
</feature>
<dbReference type="InterPro" id="IPR001296">
    <property type="entry name" value="Glyco_trans_1"/>
</dbReference>
<keyword evidence="4" id="KW-1185">Reference proteome</keyword>
<dbReference type="KEGG" id="crw:CROST_020710"/>
<dbReference type="PANTHER" id="PTHR45947">
    <property type="entry name" value="SULFOQUINOVOSYL TRANSFERASE SQD2"/>
    <property type="match status" value="1"/>
</dbReference>
<dbReference type="EMBL" id="CP096983">
    <property type="protein sequence ID" value="URZ11354.1"/>
    <property type="molecule type" value="Genomic_DNA"/>
</dbReference>
<protein>
    <submittedName>
        <fullName evidence="3">Uncharacterized protein</fullName>
    </submittedName>
</protein>
<evidence type="ECO:0000259" key="2">
    <source>
        <dbReference type="Pfam" id="PF13439"/>
    </source>
</evidence>
<dbReference type="Pfam" id="PF00534">
    <property type="entry name" value="Glycos_transf_1"/>
    <property type="match status" value="1"/>
</dbReference>
<dbReference type="GO" id="GO:0016757">
    <property type="term" value="F:glycosyltransferase activity"/>
    <property type="evidence" value="ECO:0007669"/>
    <property type="project" value="InterPro"/>
</dbReference>
<accession>A0A1S8MDD3</accession>
<reference evidence="3 4" key="1">
    <citation type="submission" date="2022-04" db="EMBL/GenBank/DDBJ databases">
        <title>Genome sequence of C. roseum typestrain.</title>
        <authorList>
            <person name="Poehlein A."/>
            <person name="Schoch T."/>
            <person name="Duerre P."/>
            <person name="Daniel R."/>
        </authorList>
    </citation>
    <scope>NUCLEOTIDE SEQUENCE [LARGE SCALE GENOMIC DNA]</scope>
    <source>
        <strain evidence="3 4">DSM 7320</strain>
    </source>
</reference>
<gene>
    <name evidence="3" type="ORF">CROST_020710</name>
</gene>
<dbReference type="Gene3D" id="3.40.50.2000">
    <property type="entry name" value="Glycogen Phosphorylase B"/>
    <property type="match status" value="2"/>
</dbReference>
<organism evidence="3 4">
    <name type="scientific">Clostridium felsineum</name>
    <dbReference type="NCBI Taxonomy" id="36839"/>
    <lineage>
        <taxon>Bacteria</taxon>
        <taxon>Bacillati</taxon>
        <taxon>Bacillota</taxon>
        <taxon>Clostridia</taxon>
        <taxon>Eubacteriales</taxon>
        <taxon>Clostridiaceae</taxon>
        <taxon>Clostridium</taxon>
    </lineage>
</organism>
<dbReference type="InterPro" id="IPR028098">
    <property type="entry name" value="Glyco_trans_4-like_N"/>
</dbReference>
<dbReference type="AlphaFoldDB" id="A0A1S8MDD3"/>
<evidence type="ECO:0000313" key="3">
    <source>
        <dbReference type="EMBL" id="URZ11354.1"/>
    </source>
</evidence>
<name>A0A1S8MDD3_9CLOT</name>
<dbReference type="Proteomes" id="UP000190951">
    <property type="component" value="Chromosome"/>
</dbReference>
<dbReference type="STRING" id="84029.CROST_37230"/>
<evidence type="ECO:0000259" key="1">
    <source>
        <dbReference type="Pfam" id="PF00534"/>
    </source>
</evidence>
<dbReference type="Pfam" id="PF13439">
    <property type="entry name" value="Glyco_transf_4"/>
    <property type="match status" value="1"/>
</dbReference>
<dbReference type="SUPFAM" id="SSF53756">
    <property type="entry name" value="UDP-Glycosyltransferase/glycogen phosphorylase"/>
    <property type="match status" value="1"/>
</dbReference>
<feature type="domain" description="Glycosyltransferase subfamily 4-like N-terminal" evidence="2">
    <location>
        <begin position="17"/>
        <end position="215"/>
    </location>
</feature>
<sequence>MKILYLADQFLPEASTGTTKFIYNVVSNILNRGIEASLITYSSYPDEEYSEKIDDILVKRFTYRKINVIAIKCLNKNADFEFQLQNRKLFNLKKIIMEEKADMVHICHPRRVGGIIELVKEMKIPYIITLTDCFLICPKLFLINKQNEICSGANRGKECERQCDDLKLNYNSRYIKAQEILENAKIIITPSIFLKELYIREFKDISIKITVINHGMKFENIDINNTVYDNKSKINFGFASAASYIKGIFVLISAFNRLKKNENIKLNIYGGGNEDLLAILNENSNVNMYGEYSNDNINEVYNSMDVLICPSICYESYSFVINEAFQRKIPVIASNIGAMAEFVKSGINGFTFDVGDSGQLSSLVRMISNNPRILNYLKSNINISNRNIYNEVNSYIDIYNKINNKQPIKIDNHIESKYSFKYIHDEFLGKNIDKRIPFDIKEDFYYAFDIKLNYLRKKFKNKRINYLIWGASYSGEMTEKLITNKLKNFYLVGYVDRFKTSIIGETPIYNIEQIKYIDFNYVFICTTPGRKDACAKLKELNLKVLENYLYGYGQ</sequence>
<dbReference type="InterPro" id="IPR050194">
    <property type="entry name" value="Glycosyltransferase_grp1"/>
</dbReference>
<evidence type="ECO:0000313" key="4">
    <source>
        <dbReference type="Proteomes" id="UP000190951"/>
    </source>
</evidence>